<dbReference type="PANTHER" id="PTHR43649">
    <property type="entry name" value="ARABINOSE-BINDING PROTEIN-RELATED"/>
    <property type="match status" value="1"/>
</dbReference>
<dbReference type="InterPro" id="IPR006059">
    <property type="entry name" value="SBP"/>
</dbReference>
<sequence length="487" mass="55861">MTDTRPAARPFRLLLTTLVIGLVLSATGGCSDRRDDRTADGRVIVSYWEKWTSFEGEAMRRVVDDFNASQDRIFVKMLTVSQIDQKLMLATAGGNPPDVAGGWSYLSPSYAEKNALTPLDTYIEEYGIRKEDYYPAVWRALGHQGIQWGLPSTPATVALHWNKQMFREAGLDPDRPPQSIAELDAMAEKLTIVELERDGETVLARYADMTEQEKADMADDRNSARFKIIQLGHSPNYPGWWKELWGYWWGSSLIRDERYVNIQSEENLEALRWMDSYTAKYGAKNMDVFGSSFGNFSSPQNPFLEGRIAMVLQGVWLYNFIEKYSPRMDWGAAPFPSADPERLPGVTIMECDVLWIPKGARHPDEAFEFIAFVNQQQNIEKLCLGQRKFSPLIQTSERFITDHPNPNIQVFIDLAGSPNAKTVPQTPVWVEYKDELINNIDSVFRQTMEPERAAEIIQSRVQRKFDASFRRWDRTRDALMAQWRQNP</sequence>
<dbReference type="Proteomes" id="UP000320386">
    <property type="component" value="Chromosome"/>
</dbReference>
<dbReference type="PANTHER" id="PTHR43649:SF12">
    <property type="entry name" value="DIACETYLCHITOBIOSE BINDING PROTEIN DASA"/>
    <property type="match status" value="1"/>
</dbReference>
<dbReference type="Pfam" id="PF13416">
    <property type="entry name" value="SBP_bac_8"/>
    <property type="match status" value="1"/>
</dbReference>
<dbReference type="KEGG" id="mcad:Pan265_07520"/>
<dbReference type="GO" id="GO:0042597">
    <property type="term" value="C:periplasmic space"/>
    <property type="evidence" value="ECO:0007669"/>
    <property type="project" value="UniProtKB-SubCell"/>
</dbReference>
<dbReference type="SUPFAM" id="SSF53850">
    <property type="entry name" value="Periplasmic binding protein-like II"/>
    <property type="match status" value="1"/>
</dbReference>
<evidence type="ECO:0000313" key="4">
    <source>
        <dbReference type="Proteomes" id="UP000320386"/>
    </source>
</evidence>
<accession>A0A518BVA7</accession>
<comment type="subcellular location">
    <subcellularLocation>
        <location evidence="1">Periplasm</location>
    </subcellularLocation>
</comment>
<name>A0A518BVA7_9BACT</name>
<evidence type="ECO:0000313" key="3">
    <source>
        <dbReference type="EMBL" id="QDU70909.1"/>
    </source>
</evidence>
<gene>
    <name evidence="3" type="ORF">Pan265_07520</name>
</gene>
<dbReference type="InterPro" id="IPR050490">
    <property type="entry name" value="Bact_solute-bd_prot1"/>
</dbReference>
<dbReference type="Gene3D" id="3.40.190.10">
    <property type="entry name" value="Periplasmic binding protein-like II"/>
    <property type="match status" value="2"/>
</dbReference>
<evidence type="ECO:0000256" key="2">
    <source>
        <dbReference type="ARBA" id="ARBA00008520"/>
    </source>
</evidence>
<dbReference type="RefSeq" id="WP_145445047.1">
    <property type="nucleotide sequence ID" value="NZ_CP036280.1"/>
</dbReference>
<reference evidence="3 4" key="1">
    <citation type="submission" date="2019-02" db="EMBL/GenBank/DDBJ databases">
        <title>Deep-cultivation of Planctomycetes and their phenomic and genomic characterization uncovers novel biology.</title>
        <authorList>
            <person name="Wiegand S."/>
            <person name="Jogler M."/>
            <person name="Boedeker C."/>
            <person name="Pinto D."/>
            <person name="Vollmers J."/>
            <person name="Rivas-Marin E."/>
            <person name="Kohn T."/>
            <person name="Peeters S.H."/>
            <person name="Heuer A."/>
            <person name="Rast P."/>
            <person name="Oberbeckmann S."/>
            <person name="Bunk B."/>
            <person name="Jeske O."/>
            <person name="Meyerdierks A."/>
            <person name="Storesund J.E."/>
            <person name="Kallscheuer N."/>
            <person name="Luecker S."/>
            <person name="Lage O.M."/>
            <person name="Pohl T."/>
            <person name="Merkel B.J."/>
            <person name="Hornburger P."/>
            <person name="Mueller R.-W."/>
            <person name="Bruemmer F."/>
            <person name="Labrenz M."/>
            <person name="Spormann A.M."/>
            <person name="Op den Camp H."/>
            <person name="Overmann J."/>
            <person name="Amann R."/>
            <person name="Jetten M.S.M."/>
            <person name="Mascher T."/>
            <person name="Medema M.H."/>
            <person name="Devos D.P."/>
            <person name="Kaster A.-K."/>
            <person name="Ovreas L."/>
            <person name="Rohde M."/>
            <person name="Galperin M.Y."/>
            <person name="Jogler C."/>
        </authorList>
    </citation>
    <scope>NUCLEOTIDE SEQUENCE [LARGE SCALE GENOMIC DNA]</scope>
    <source>
        <strain evidence="3 4">Pan265</strain>
    </source>
</reference>
<protein>
    <submittedName>
        <fullName evidence="3">Glycerol-3-phosphate transporter periplasmic binding protein</fullName>
    </submittedName>
</protein>
<keyword evidence="4" id="KW-1185">Reference proteome</keyword>
<proteinExistence type="inferred from homology"/>
<comment type="similarity">
    <text evidence="2">Belongs to the bacterial solute-binding protein 1 family.</text>
</comment>
<dbReference type="OrthoDB" id="9795467at2"/>
<dbReference type="PROSITE" id="PS51257">
    <property type="entry name" value="PROKAR_LIPOPROTEIN"/>
    <property type="match status" value="1"/>
</dbReference>
<dbReference type="AlphaFoldDB" id="A0A518BVA7"/>
<evidence type="ECO:0000256" key="1">
    <source>
        <dbReference type="ARBA" id="ARBA00004418"/>
    </source>
</evidence>
<dbReference type="EMBL" id="CP036280">
    <property type="protein sequence ID" value="QDU70909.1"/>
    <property type="molecule type" value="Genomic_DNA"/>
</dbReference>
<dbReference type="CDD" id="cd14748">
    <property type="entry name" value="PBP2_UgpB"/>
    <property type="match status" value="1"/>
</dbReference>
<organism evidence="3 4">
    <name type="scientific">Mucisphaera calidilacus</name>
    <dbReference type="NCBI Taxonomy" id="2527982"/>
    <lineage>
        <taxon>Bacteria</taxon>
        <taxon>Pseudomonadati</taxon>
        <taxon>Planctomycetota</taxon>
        <taxon>Phycisphaerae</taxon>
        <taxon>Phycisphaerales</taxon>
        <taxon>Phycisphaeraceae</taxon>
        <taxon>Mucisphaera</taxon>
    </lineage>
</organism>